<keyword evidence="1" id="KW-1133">Transmembrane helix</keyword>
<feature type="transmembrane region" description="Helical" evidence="1">
    <location>
        <begin position="145"/>
        <end position="163"/>
    </location>
</feature>
<organism evidence="2 3">
    <name type="scientific">Tritrichomonas musculus</name>
    <dbReference type="NCBI Taxonomy" id="1915356"/>
    <lineage>
        <taxon>Eukaryota</taxon>
        <taxon>Metamonada</taxon>
        <taxon>Parabasalia</taxon>
        <taxon>Tritrichomonadida</taxon>
        <taxon>Tritrichomonadidae</taxon>
        <taxon>Tritrichomonas</taxon>
    </lineage>
</organism>
<accession>A0ABR2GR78</accession>
<evidence type="ECO:0000313" key="2">
    <source>
        <dbReference type="EMBL" id="KAK8836444.1"/>
    </source>
</evidence>
<evidence type="ECO:0000313" key="3">
    <source>
        <dbReference type="Proteomes" id="UP001470230"/>
    </source>
</evidence>
<evidence type="ECO:0000256" key="1">
    <source>
        <dbReference type="SAM" id="Phobius"/>
    </source>
</evidence>
<keyword evidence="1" id="KW-0472">Membrane</keyword>
<reference evidence="2 3" key="1">
    <citation type="submission" date="2024-04" db="EMBL/GenBank/DDBJ databases">
        <title>Tritrichomonas musculus Genome.</title>
        <authorList>
            <person name="Alves-Ferreira E."/>
            <person name="Grigg M."/>
            <person name="Lorenzi H."/>
            <person name="Galac M."/>
        </authorList>
    </citation>
    <scope>NUCLEOTIDE SEQUENCE [LARGE SCALE GENOMIC DNA]</scope>
    <source>
        <strain evidence="2 3">EAF2021</strain>
    </source>
</reference>
<dbReference type="Proteomes" id="UP001470230">
    <property type="component" value="Unassembled WGS sequence"/>
</dbReference>
<name>A0ABR2GR78_9EUKA</name>
<comment type="caution">
    <text evidence="2">The sequence shown here is derived from an EMBL/GenBank/DDBJ whole genome shotgun (WGS) entry which is preliminary data.</text>
</comment>
<proteinExistence type="predicted"/>
<keyword evidence="1" id="KW-0812">Transmembrane</keyword>
<sequence>MSQINKIPVTSDKVLLQSSFAGAMMSGMITDFVFKGIQGAPNSIKLDLLDISLASIQNGVSNIAYQAAVDTLSLISEDFKNIHEDPKNKSQTIVYLAGGSLGALYATGINYPIQCLREFRYHKKSDRREFNMSFKGAEKFFTDRVFGYIGFATSMGCFCNILPKPKSNFYKWSQMHFLIQMSHLNGILTAYPYQMIRYNVKFGPYLKNYLRSIGKKMILTDLSSHFKKEITNIQLLSA</sequence>
<evidence type="ECO:0008006" key="4">
    <source>
        <dbReference type="Google" id="ProtNLM"/>
    </source>
</evidence>
<gene>
    <name evidence="2" type="ORF">M9Y10_037702</name>
</gene>
<keyword evidence="3" id="KW-1185">Reference proteome</keyword>
<dbReference type="EMBL" id="JAPFFF010000065">
    <property type="protein sequence ID" value="KAK8836444.1"/>
    <property type="molecule type" value="Genomic_DNA"/>
</dbReference>
<protein>
    <recommendedName>
        <fullName evidence="4">Carrier protein</fullName>
    </recommendedName>
</protein>